<reference evidence="1" key="1">
    <citation type="submission" date="2014-02" db="EMBL/GenBank/DDBJ databases">
        <title>The Genome Sequence of Trichophyton rubrum (morphotype fischeri) CBS 288.86.</title>
        <authorList>
            <consortium name="The Broad Institute Genomics Platform"/>
            <person name="Cuomo C.A."/>
            <person name="White T.C."/>
            <person name="Graser Y."/>
            <person name="Martinez-Rossi N."/>
            <person name="Heitman J."/>
            <person name="Young S.K."/>
            <person name="Zeng Q."/>
            <person name="Gargeya S."/>
            <person name="Abouelleil A."/>
            <person name="Alvarado L."/>
            <person name="Chapman S.B."/>
            <person name="Gainer-Dewar J."/>
            <person name="Goldberg J."/>
            <person name="Griggs A."/>
            <person name="Gujja S."/>
            <person name="Hansen M."/>
            <person name="Howarth C."/>
            <person name="Imamovic A."/>
            <person name="Larimer J."/>
            <person name="Martinez D."/>
            <person name="Murphy C."/>
            <person name="Pearson M.D."/>
            <person name="Persinoti G."/>
            <person name="Poon T."/>
            <person name="Priest M."/>
            <person name="Roberts A.D."/>
            <person name="Saif S."/>
            <person name="Shea T.D."/>
            <person name="Sykes S.N."/>
            <person name="Wortman J."/>
            <person name="Nusbaum C."/>
            <person name="Birren B."/>
        </authorList>
    </citation>
    <scope>NUCLEOTIDE SEQUENCE [LARGE SCALE GENOMIC DNA]</scope>
    <source>
        <strain evidence="1">CBS 288.86</strain>
    </source>
</reference>
<protein>
    <submittedName>
        <fullName evidence="1">Uncharacterized protein</fullName>
    </submittedName>
</protein>
<accession>A0A022VTF7</accession>
<sequence length="173" mass="19153">MFTLDAELPDLPHPTWAAERFPWLVQLSKVTSLPLMQPSAACRGPLKCADVVIVVDVDVDVDVVAVEVEAEGLSPFSLPVLSNHGDRRMSEKALARQRHRAGRIRVAGGPGLAKKPRALADSAFFFAKLHQKRRAASSKLPLCRSNTHDFARSLTRYYAYASRKRKIKTVPVP</sequence>
<dbReference type="EMBL" id="KK207913">
    <property type="protein sequence ID" value="EZF49008.1"/>
    <property type="molecule type" value="Genomic_DNA"/>
</dbReference>
<dbReference type="AlphaFoldDB" id="A0A022VTF7"/>
<proteinExistence type="predicted"/>
<dbReference type="HOGENOM" id="CLU_1548721_0_0_1"/>
<name>A0A022VTF7_TRIRU</name>
<dbReference type="Proteomes" id="UP000023758">
    <property type="component" value="Unassembled WGS sequence"/>
</dbReference>
<organism evidence="1">
    <name type="scientific">Trichophyton rubrum CBS 288.86</name>
    <dbReference type="NCBI Taxonomy" id="1215330"/>
    <lineage>
        <taxon>Eukaryota</taxon>
        <taxon>Fungi</taxon>
        <taxon>Dikarya</taxon>
        <taxon>Ascomycota</taxon>
        <taxon>Pezizomycotina</taxon>
        <taxon>Eurotiomycetes</taxon>
        <taxon>Eurotiomycetidae</taxon>
        <taxon>Onygenales</taxon>
        <taxon>Arthrodermataceae</taxon>
        <taxon>Trichophyton</taxon>
    </lineage>
</organism>
<evidence type="ECO:0000313" key="1">
    <source>
        <dbReference type="EMBL" id="EZF49008.1"/>
    </source>
</evidence>
<gene>
    <name evidence="1" type="ORF">H103_07414</name>
</gene>